<evidence type="ECO:0000313" key="4">
    <source>
        <dbReference type="Proteomes" id="UP001596052"/>
    </source>
</evidence>
<keyword evidence="4" id="KW-1185">Reference proteome</keyword>
<evidence type="ECO:0000256" key="1">
    <source>
        <dbReference type="SAM" id="Phobius"/>
    </source>
</evidence>
<dbReference type="RefSeq" id="WP_377169056.1">
    <property type="nucleotide sequence ID" value="NZ_JBHSMQ010000006.1"/>
</dbReference>
<keyword evidence="1" id="KW-1133">Transmembrane helix</keyword>
<dbReference type="InterPro" id="IPR021994">
    <property type="entry name" value="DUF3592"/>
</dbReference>
<keyword evidence="1" id="KW-0472">Membrane</keyword>
<proteinExistence type="predicted"/>
<comment type="caution">
    <text evidence="3">The sequence shown here is derived from an EMBL/GenBank/DDBJ whole genome shotgun (WGS) entry which is preliminary data.</text>
</comment>
<organism evidence="3 4">
    <name type="scientific">Prosthecobacter fluviatilis</name>
    <dbReference type="NCBI Taxonomy" id="445931"/>
    <lineage>
        <taxon>Bacteria</taxon>
        <taxon>Pseudomonadati</taxon>
        <taxon>Verrucomicrobiota</taxon>
        <taxon>Verrucomicrobiia</taxon>
        <taxon>Verrucomicrobiales</taxon>
        <taxon>Verrucomicrobiaceae</taxon>
        <taxon>Prosthecobacter</taxon>
    </lineage>
</organism>
<sequence length="602" mass="67204">MLRSNRSSVRSTKQLSGGCAVLFGLPFILAGVAVGFFFYLPMIGGWWEAREWVEAPCWIETAELKKSYSGKGGPTYEVLARYRYEFDRRAYRGEKVGIFGGSDNMGSFQQEAFQQLESARRSGGQFRCFVNPSRPDQALLFRDLRWQLLLLISIFPTTFPLAGCLVSIGGWRQSRRAAKIARHRAQHPEAPWLWRPEWVGERVYPEPDPLLFILGVAGWILLVQMPLSLAVILSGELFRSALAWLALIPTALAWIPLHFAWRRLKSRMTLGRPVLLLQRVPVAPGHPLLGELRLSRVPSPYSTFSVRVLCQRHITRNSGDSHATAKETIWEHAATLPAAEARRDAGGVALPLRIEIPRGLPCAVLDEASIVTTEGEQHVWTLEVSSSQGGRPVVLPLPVFISAAEAVESAGQVVSAQPGRAPLLSMDDLLMRLNARGIEMEVDDGGLPVSILCPPGRNRAAGIFLLLFGAIWSAAFFFMQAQGAPLVFRLLWGITSPLIVGGGVWMLLHSRSLEINRREIRILNRVGPFYSWHETFEPRHITGFVHDSDMQSGGKFYYRVRAETIFGKPKTLVDGITESVTAETLAQRLDEWRRQNDTSHKS</sequence>
<gene>
    <name evidence="3" type="ORF">ACFQDI_17310</name>
</gene>
<feature type="transmembrane region" description="Helical" evidence="1">
    <location>
        <begin position="20"/>
        <end position="40"/>
    </location>
</feature>
<feature type="transmembrane region" description="Helical" evidence="1">
    <location>
        <begin position="241"/>
        <end position="261"/>
    </location>
</feature>
<name>A0ABW0KT18_9BACT</name>
<accession>A0ABW0KT18</accession>
<feature type="transmembrane region" description="Helical" evidence="1">
    <location>
        <begin position="148"/>
        <end position="171"/>
    </location>
</feature>
<feature type="transmembrane region" description="Helical" evidence="1">
    <location>
        <begin position="460"/>
        <end position="480"/>
    </location>
</feature>
<reference evidence="4" key="1">
    <citation type="journal article" date="2019" name="Int. J. Syst. Evol. Microbiol.">
        <title>The Global Catalogue of Microorganisms (GCM) 10K type strain sequencing project: providing services to taxonomists for standard genome sequencing and annotation.</title>
        <authorList>
            <consortium name="The Broad Institute Genomics Platform"/>
            <consortium name="The Broad Institute Genome Sequencing Center for Infectious Disease"/>
            <person name="Wu L."/>
            <person name="Ma J."/>
        </authorList>
    </citation>
    <scope>NUCLEOTIDE SEQUENCE [LARGE SCALE GENOMIC DNA]</scope>
    <source>
        <strain evidence="4">CGMCC 4.1469</strain>
    </source>
</reference>
<feature type="transmembrane region" description="Helical" evidence="1">
    <location>
        <begin position="486"/>
        <end position="508"/>
    </location>
</feature>
<evidence type="ECO:0000259" key="2">
    <source>
        <dbReference type="Pfam" id="PF12158"/>
    </source>
</evidence>
<dbReference type="Pfam" id="PF12158">
    <property type="entry name" value="DUF3592"/>
    <property type="match status" value="1"/>
</dbReference>
<feature type="transmembrane region" description="Helical" evidence="1">
    <location>
        <begin position="210"/>
        <end position="235"/>
    </location>
</feature>
<evidence type="ECO:0000313" key="3">
    <source>
        <dbReference type="EMBL" id="MFC5456628.1"/>
    </source>
</evidence>
<feature type="domain" description="DUF3592" evidence="2">
    <location>
        <begin position="60"/>
        <end position="144"/>
    </location>
</feature>
<protein>
    <submittedName>
        <fullName evidence="3">DUF3592 domain-containing protein</fullName>
    </submittedName>
</protein>
<keyword evidence="1" id="KW-0812">Transmembrane</keyword>
<dbReference type="EMBL" id="JBHSMQ010000006">
    <property type="protein sequence ID" value="MFC5456628.1"/>
    <property type="molecule type" value="Genomic_DNA"/>
</dbReference>
<dbReference type="Proteomes" id="UP001596052">
    <property type="component" value="Unassembled WGS sequence"/>
</dbReference>